<evidence type="ECO:0000256" key="1">
    <source>
        <dbReference type="ARBA" id="ARBA00010928"/>
    </source>
</evidence>
<dbReference type="EMBL" id="VDCQ01000007">
    <property type="protein sequence ID" value="TNJ66923.1"/>
    <property type="molecule type" value="Genomic_DNA"/>
</dbReference>
<name>A0A5C4TCX5_9BACL</name>
<dbReference type="AlphaFoldDB" id="A0A5C4TCX5"/>
<dbReference type="PANTHER" id="PTHR43708">
    <property type="entry name" value="CONSERVED EXPRESSED OXIDOREDUCTASE (EUROFUNG)"/>
    <property type="match status" value="1"/>
</dbReference>
<protein>
    <submittedName>
        <fullName evidence="4">Gfo/Idh/MocA family oxidoreductase</fullName>
    </submittedName>
</protein>
<accession>A0A5C4TCX5</accession>
<evidence type="ECO:0000313" key="5">
    <source>
        <dbReference type="Proteomes" id="UP000307943"/>
    </source>
</evidence>
<keyword evidence="2" id="KW-0560">Oxidoreductase</keyword>
<evidence type="ECO:0000256" key="2">
    <source>
        <dbReference type="ARBA" id="ARBA00023002"/>
    </source>
</evidence>
<organism evidence="4 5">
    <name type="scientific">Paenibacillus hemerocallicola</name>
    <dbReference type="NCBI Taxonomy" id="1172614"/>
    <lineage>
        <taxon>Bacteria</taxon>
        <taxon>Bacillati</taxon>
        <taxon>Bacillota</taxon>
        <taxon>Bacilli</taxon>
        <taxon>Bacillales</taxon>
        <taxon>Paenibacillaceae</taxon>
        <taxon>Paenibacillus</taxon>
    </lineage>
</organism>
<dbReference type="InterPro" id="IPR036291">
    <property type="entry name" value="NAD(P)-bd_dom_sf"/>
</dbReference>
<comment type="caution">
    <text evidence="4">The sequence shown here is derived from an EMBL/GenBank/DDBJ whole genome shotgun (WGS) entry which is preliminary data.</text>
</comment>
<evidence type="ECO:0000259" key="3">
    <source>
        <dbReference type="Pfam" id="PF01408"/>
    </source>
</evidence>
<evidence type="ECO:0000313" key="4">
    <source>
        <dbReference type="EMBL" id="TNJ66923.1"/>
    </source>
</evidence>
<reference evidence="4 5" key="1">
    <citation type="submission" date="2019-05" db="EMBL/GenBank/DDBJ databases">
        <title>We sequenced the genome of Paenibacillus hemerocallicola KCTC 33185 for further insight into its adaptation and study the phylogeny of Paenibacillus.</title>
        <authorList>
            <person name="Narsing Rao M.P."/>
        </authorList>
    </citation>
    <scope>NUCLEOTIDE SEQUENCE [LARGE SCALE GENOMIC DNA]</scope>
    <source>
        <strain evidence="4 5">KCTC 33185</strain>
    </source>
</reference>
<dbReference type="Pfam" id="PF01408">
    <property type="entry name" value="GFO_IDH_MocA"/>
    <property type="match status" value="1"/>
</dbReference>
<feature type="domain" description="Gfo/Idh/MocA-like oxidoreductase N-terminal" evidence="3">
    <location>
        <begin position="61"/>
        <end position="137"/>
    </location>
</feature>
<dbReference type="Gene3D" id="3.40.50.720">
    <property type="entry name" value="NAD(P)-binding Rossmann-like Domain"/>
    <property type="match status" value="1"/>
</dbReference>
<dbReference type="PANTHER" id="PTHR43708:SF5">
    <property type="entry name" value="CONSERVED EXPRESSED OXIDOREDUCTASE (EUROFUNG)-RELATED"/>
    <property type="match status" value="1"/>
</dbReference>
<sequence length="301" mass="32340">MSNALKIGIIGLDTSHVTAFTQLLNDSTHAYHVPGGKVVVAFPGGSPDFELSISRVQGFTDKLRDEQGVQIVDSVEAVAELSDAILLESVDGRVHLEQFAKIAPFGKPVFIDKPLAVTSEDAKQIAALAAKHGIAVMSTSALRYAEGLTEVLANAEKGAIIGVDAYGPMAIQPTQPGYYWYGIHTVEMVFAVLGKDCVDVTVTTNDDHDVIVGRWADGRIATVRGNRKGNNQFGATVHREKGSQFVDVYAHAKPYYASLLERIVPLFKGEGAAIDFTETIAVIRFIEAANESRLNGKTVAL</sequence>
<dbReference type="RefSeq" id="WP_139601408.1">
    <property type="nucleotide sequence ID" value="NZ_VDCQ01000007.1"/>
</dbReference>
<comment type="similarity">
    <text evidence="1">Belongs to the Gfo/Idh/MocA family.</text>
</comment>
<dbReference type="Gene3D" id="3.30.360.10">
    <property type="entry name" value="Dihydrodipicolinate Reductase, domain 2"/>
    <property type="match status" value="1"/>
</dbReference>
<dbReference type="GO" id="GO:0016491">
    <property type="term" value="F:oxidoreductase activity"/>
    <property type="evidence" value="ECO:0007669"/>
    <property type="project" value="UniProtKB-KW"/>
</dbReference>
<dbReference type="SUPFAM" id="SSF51735">
    <property type="entry name" value="NAD(P)-binding Rossmann-fold domains"/>
    <property type="match status" value="1"/>
</dbReference>
<dbReference type="OrthoDB" id="128220at2"/>
<dbReference type="Proteomes" id="UP000307943">
    <property type="component" value="Unassembled WGS sequence"/>
</dbReference>
<keyword evidence="5" id="KW-1185">Reference proteome</keyword>
<dbReference type="GO" id="GO:0000166">
    <property type="term" value="F:nucleotide binding"/>
    <property type="evidence" value="ECO:0007669"/>
    <property type="project" value="InterPro"/>
</dbReference>
<dbReference type="InterPro" id="IPR000683">
    <property type="entry name" value="Gfo/Idh/MocA-like_OxRdtase_N"/>
</dbReference>
<proteinExistence type="inferred from homology"/>
<dbReference type="InterPro" id="IPR051317">
    <property type="entry name" value="Gfo/Idh/MocA_oxidoreduct"/>
</dbReference>
<gene>
    <name evidence="4" type="ORF">FE784_06890</name>
</gene>